<dbReference type="Pfam" id="PF03116">
    <property type="entry name" value="NQR2_RnfD_RnfE"/>
    <property type="match status" value="1"/>
</dbReference>
<dbReference type="PANTHER" id="PTHR30578:SF0">
    <property type="entry name" value="ION-TRANSLOCATING OXIDOREDUCTASE COMPLEX SUBUNIT D"/>
    <property type="match status" value="1"/>
</dbReference>
<keyword evidence="1" id="KW-0813">Transport</keyword>
<evidence type="ECO:0000256" key="9">
    <source>
        <dbReference type="ARBA" id="ARBA00023136"/>
    </source>
</evidence>
<keyword evidence="9 10" id="KW-0472">Membrane</keyword>
<evidence type="ECO:0000256" key="5">
    <source>
        <dbReference type="ARBA" id="ARBA00022692"/>
    </source>
</evidence>
<evidence type="ECO:0000256" key="6">
    <source>
        <dbReference type="ARBA" id="ARBA00022967"/>
    </source>
</evidence>
<reference evidence="11" key="2">
    <citation type="submission" date="2024-06" db="EMBL/GenBank/DDBJ databases">
        <authorList>
            <person name="Petrova K.O."/>
            <person name="Toshchakov S.V."/>
            <person name="Boltjanskaja Y.V."/>
            <person name="Kevbrin V.V."/>
        </authorList>
    </citation>
    <scope>NUCLEOTIDE SEQUENCE</scope>
    <source>
        <strain evidence="11">Z-710</strain>
    </source>
</reference>
<evidence type="ECO:0000256" key="10">
    <source>
        <dbReference type="SAM" id="Phobius"/>
    </source>
</evidence>
<evidence type="ECO:0000313" key="11">
    <source>
        <dbReference type="EMBL" id="XCI28395.1"/>
    </source>
</evidence>
<dbReference type="InterPro" id="IPR011303">
    <property type="entry name" value="RnfD_bac"/>
</dbReference>
<keyword evidence="5 10" id="KW-0812">Transmembrane</keyword>
<accession>A0AAU8HSU2</accession>
<dbReference type="NCBIfam" id="TIGR01946">
    <property type="entry name" value="rnfD"/>
    <property type="match status" value="1"/>
</dbReference>
<dbReference type="RefSeq" id="WP_353892960.1">
    <property type="nucleotide sequence ID" value="NZ_CP159485.1"/>
</dbReference>
<feature type="transmembrane region" description="Helical" evidence="10">
    <location>
        <begin position="254"/>
        <end position="271"/>
    </location>
</feature>
<feature type="transmembrane region" description="Helical" evidence="10">
    <location>
        <begin position="277"/>
        <end position="296"/>
    </location>
</feature>
<dbReference type="GO" id="GO:0055085">
    <property type="term" value="P:transmembrane transport"/>
    <property type="evidence" value="ECO:0007669"/>
    <property type="project" value="InterPro"/>
</dbReference>
<feature type="transmembrane region" description="Helical" evidence="10">
    <location>
        <begin position="225"/>
        <end position="245"/>
    </location>
</feature>
<protein>
    <submittedName>
        <fullName evidence="11">RnfABCDGE type electron transport complex subunit D</fullName>
    </submittedName>
</protein>
<keyword evidence="6" id="KW-1278">Translocase</keyword>
<evidence type="ECO:0000256" key="4">
    <source>
        <dbReference type="ARBA" id="ARBA00022643"/>
    </source>
</evidence>
<keyword evidence="2" id="KW-0597">Phosphoprotein</keyword>
<gene>
    <name evidence="11" type="ORF">PRVXH_002352</name>
</gene>
<dbReference type="GO" id="GO:0022900">
    <property type="term" value="P:electron transport chain"/>
    <property type="evidence" value="ECO:0007669"/>
    <property type="project" value="InterPro"/>
</dbReference>
<evidence type="ECO:0000256" key="2">
    <source>
        <dbReference type="ARBA" id="ARBA00022553"/>
    </source>
</evidence>
<evidence type="ECO:0000256" key="8">
    <source>
        <dbReference type="ARBA" id="ARBA00022989"/>
    </source>
</evidence>
<dbReference type="AlphaFoldDB" id="A0AAU8HSU2"/>
<proteinExistence type="predicted"/>
<keyword evidence="8 10" id="KW-1133">Transmembrane helix</keyword>
<feature type="transmembrane region" description="Helical" evidence="10">
    <location>
        <begin position="118"/>
        <end position="135"/>
    </location>
</feature>
<organism evidence="11">
    <name type="scientific">Proteinivorax hydrogeniformans</name>
    <dbReference type="NCBI Taxonomy" id="1826727"/>
    <lineage>
        <taxon>Bacteria</taxon>
        <taxon>Bacillati</taxon>
        <taxon>Bacillota</taxon>
        <taxon>Clostridia</taxon>
        <taxon>Eubacteriales</taxon>
        <taxon>Proteinivoracaceae</taxon>
        <taxon>Proteinivorax</taxon>
    </lineage>
</organism>
<dbReference type="GO" id="GO:0005886">
    <property type="term" value="C:plasma membrane"/>
    <property type="evidence" value="ECO:0007669"/>
    <property type="project" value="TreeGrafter"/>
</dbReference>
<evidence type="ECO:0000256" key="3">
    <source>
        <dbReference type="ARBA" id="ARBA00022630"/>
    </source>
</evidence>
<evidence type="ECO:0000256" key="1">
    <source>
        <dbReference type="ARBA" id="ARBA00022448"/>
    </source>
</evidence>
<keyword evidence="7" id="KW-0249">Electron transport</keyword>
<dbReference type="EMBL" id="CP159485">
    <property type="protein sequence ID" value="XCI28395.1"/>
    <property type="molecule type" value="Genomic_DNA"/>
</dbReference>
<name>A0AAU8HSU2_9FIRM</name>
<feature type="transmembrane region" description="Helical" evidence="10">
    <location>
        <begin position="21"/>
        <end position="53"/>
    </location>
</feature>
<dbReference type="InterPro" id="IPR004338">
    <property type="entry name" value="NqrB/RnfD"/>
</dbReference>
<dbReference type="PANTHER" id="PTHR30578">
    <property type="entry name" value="ELECTRON TRANSPORT COMPLEX PROTEIN RNFD"/>
    <property type="match status" value="1"/>
</dbReference>
<evidence type="ECO:0000256" key="7">
    <source>
        <dbReference type="ARBA" id="ARBA00022982"/>
    </source>
</evidence>
<keyword evidence="3" id="KW-0285">Flavoprotein</keyword>
<feature type="transmembrane region" description="Helical" evidence="10">
    <location>
        <begin position="172"/>
        <end position="195"/>
    </location>
</feature>
<sequence length="307" mass="33226">MSIFSPRKRLKANITIKDSMLDVIIALLPVSLVSLYFYGINFLIVMGVSVAAAVITESVIRKILGKENKISDLSAVVTGMLIALVLPSSVTAWRAIIAAVIGVGLAKELMGGLGWNRFNPALFGYVATIGFGWIFRVNEPHIFGEVDVATQATPLTMLHQGVEMPSYGSLLAAFPGGSFGEVSALALILGGIYLLYQRQIEWRLPVSIIATVFFLSMFLNQDPFYSVLTGGVLLGAIFMATDWVTCPDNLRGKIVYGISIGVLICIFRFFLPSTGGVAFSILIMNALVPVIESLTVKRRPIANSQKM</sequence>
<reference evidence="11" key="1">
    <citation type="journal article" date="2018" name="Antonie Van Leeuwenhoek">
        <title>Proteinivorax hydrogeniformans sp. nov., an anaerobic, haloalkaliphilic bacterium fermenting proteinaceous compounds with high hydrogen production.</title>
        <authorList>
            <person name="Boltyanskaya Y."/>
            <person name="Detkova E."/>
            <person name="Pimenov N."/>
            <person name="Kevbrin V."/>
        </authorList>
    </citation>
    <scope>NUCLEOTIDE SEQUENCE</scope>
    <source>
        <strain evidence="11">Z-710</strain>
    </source>
</reference>
<feature type="transmembrane region" description="Helical" evidence="10">
    <location>
        <begin position="73"/>
        <end position="106"/>
    </location>
</feature>
<feature type="transmembrane region" description="Helical" evidence="10">
    <location>
        <begin position="202"/>
        <end position="219"/>
    </location>
</feature>
<keyword evidence="4" id="KW-0288">FMN</keyword>